<protein>
    <submittedName>
        <fullName evidence="3">MBL fold metallo-hydrolase</fullName>
    </submittedName>
    <submittedName>
        <fullName evidence="2">Phosphoribosyl 1,2-cyclic phosphodiesterase</fullName>
    </submittedName>
</protein>
<dbReference type="PANTHER" id="PTHR46018">
    <property type="entry name" value="ZINC PHOSPHODIESTERASE ELAC PROTEIN 1"/>
    <property type="match status" value="1"/>
</dbReference>
<evidence type="ECO:0000313" key="3">
    <source>
        <dbReference type="EMBL" id="OLP50212.1"/>
    </source>
</evidence>
<dbReference type="AlphaFoldDB" id="A0A1Q9A6M0"/>
<keyword evidence="3" id="KW-0378">Hydrolase</keyword>
<evidence type="ECO:0000313" key="2">
    <source>
        <dbReference type="EMBL" id="MBB4008654.1"/>
    </source>
</evidence>
<reference evidence="3 4" key="1">
    <citation type="submission" date="2016-09" db="EMBL/GenBank/DDBJ databases">
        <title>Rhizobium oryziradicis sp. nov., isolated from the root of rice.</title>
        <authorList>
            <person name="Zhao J."/>
            <person name="Zhang X."/>
        </authorList>
    </citation>
    <scope>NUCLEOTIDE SEQUENCE [LARGE SCALE GENOMIC DNA]</scope>
    <source>
        <strain evidence="3 4">14971</strain>
    </source>
</reference>
<evidence type="ECO:0000259" key="1">
    <source>
        <dbReference type="Pfam" id="PF12706"/>
    </source>
</evidence>
<feature type="domain" description="Metallo-beta-lactamase" evidence="1">
    <location>
        <begin position="50"/>
        <end position="251"/>
    </location>
</feature>
<dbReference type="PANTHER" id="PTHR46018:SF2">
    <property type="entry name" value="ZINC PHOSPHODIESTERASE ELAC PROTEIN 1"/>
    <property type="match status" value="1"/>
</dbReference>
<organism evidence="3 4">
    <name type="scientific">Allorhizobium taibaishanense</name>
    <dbReference type="NCBI Taxonomy" id="887144"/>
    <lineage>
        <taxon>Bacteria</taxon>
        <taxon>Pseudomonadati</taxon>
        <taxon>Pseudomonadota</taxon>
        <taxon>Alphaproteobacteria</taxon>
        <taxon>Hyphomicrobiales</taxon>
        <taxon>Rhizobiaceae</taxon>
        <taxon>Rhizobium/Agrobacterium group</taxon>
        <taxon>Allorhizobium</taxon>
    </lineage>
</organism>
<accession>A0A1Q9A6M0</accession>
<dbReference type="SUPFAM" id="SSF56281">
    <property type="entry name" value="Metallo-hydrolase/oxidoreductase"/>
    <property type="match status" value="1"/>
</dbReference>
<dbReference type="STRING" id="887144.BJF91_12860"/>
<dbReference type="Proteomes" id="UP000185598">
    <property type="component" value="Unassembled WGS sequence"/>
</dbReference>
<dbReference type="InterPro" id="IPR036866">
    <property type="entry name" value="RibonucZ/Hydroxyglut_hydro"/>
</dbReference>
<keyword evidence="4" id="KW-1185">Reference proteome</keyword>
<proteinExistence type="predicted"/>
<comment type="caution">
    <text evidence="3">The sequence shown here is derived from an EMBL/GenBank/DDBJ whole genome shotgun (WGS) entry which is preliminary data.</text>
</comment>
<evidence type="ECO:0000313" key="4">
    <source>
        <dbReference type="Proteomes" id="UP000185598"/>
    </source>
</evidence>
<dbReference type="InterPro" id="IPR001279">
    <property type="entry name" value="Metallo-B-lactamas"/>
</dbReference>
<dbReference type="Pfam" id="PF12706">
    <property type="entry name" value="Lactamase_B_2"/>
    <property type="match status" value="1"/>
</dbReference>
<evidence type="ECO:0000313" key="5">
    <source>
        <dbReference type="Proteomes" id="UP000544107"/>
    </source>
</evidence>
<dbReference type="Proteomes" id="UP000544107">
    <property type="component" value="Unassembled WGS sequence"/>
</dbReference>
<dbReference type="CDD" id="cd07715">
    <property type="entry name" value="TaR3-like_MBL-fold"/>
    <property type="match status" value="1"/>
</dbReference>
<sequence>MPGRKLYGKVKIDVFQVKFWGSRGSIPVCGADFDVYGGNTPCIEVRCGEHRLIFDAGSGIRQAGLDMIGDSAREVDLFFTHCHYDHIIGFPFFKPIYNPDITVNIWSGHLAGSMTTHQMIRQFVSPPYFPVRMDICKASLRFHDFKAGDRLTPRPGIVIDTFSLNHPGGCVGYRVEWQGKVLALVFDIEHQPGELDPTALALMADADVAVYDAAFTEAEMERYRGFGHSSWEQGVILSNAASVGRLVLFHHAPWRNDSELALLERLAQEALPSALAARDGMVLDI</sequence>
<dbReference type="EMBL" id="JACIED010000003">
    <property type="protein sequence ID" value="MBB4008654.1"/>
    <property type="molecule type" value="Genomic_DNA"/>
</dbReference>
<reference evidence="2 5" key="2">
    <citation type="submission" date="2020-08" db="EMBL/GenBank/DDBJ databases">
        <title>Genomic Encyclopedia of Type Strains, Phase IV (KMG-IV): sequencing the most valuable type-strain genomes for metagenomic binning, comparative biology and taxonomic classification.</title>
        <authorList>
            <person name="Goeker M."/>
        </authorList>
    </citation>
    <scope>NUCLEOTIDE SEQUENCE [LARGE SCALE GENOMIC DNA]</scope>
    <source>
        <strain evidence="2 5">DSM 100021</strain>
    </source>
</reference>
<dbReference type="EMBL" id="MKIN01000021">
    <property type="protein sequence ID" value="OLP50212.1"/>
    <property type="molecule type" value="Genomic_DNA"/>
</dbReference>
<dbReference type="GO" id="GO:0042781">
    <property type="term" value="F:3'-tRNA processing endoribonuclease activity"/>
    <property type="evidence" value="ECO:0007669"/>
    <property type="project" value="TreeGrafter"/>
</dbReference>
<gene>
    <name evidence="3" type="ORF">BJF91_12860</name>
    <name evidence="2" type="ORF">GGQ71_002934</name>
</gene>
<name>A0A1Q9A6M0_9HYPH</name>
<dbReference type="Gene3D" id="3.60.15.10">
    <property type="entry name" value="Ribonuclease Z/Hydroxyacylglutathione hydrolase-like"/>
    <property type="match status" value="1"/>
</dbReference>